<organism evidence="2 3">
    <name type="scientific">Mytilus galloprovincialis</name>
    <name type="common">Mediterranean mussel</name>
    <dbReference type="NCBI Taxonomy" id="29158"/>
    <lineage>
        <taxon>Eukaryota</taxon>
        <taxon>Metazoa</taxon>
        <taxon>Spiralia</taxon>
        <taxon>Lophotrochozoa</taxon>
        <taxon>Mollusca</taxon>
        <taxon>Bivalvia</taxon>
        <taxon>Autobranchia</taxon>
        <taxon>Pteriomorphia</taxon>
        <taxon>Mytilida</taxon>
        <taxon>Mytiloidea</taxon>
        <taxon>Mytilidae</taxon>
        <taxon>Mytilinae</taxon>
        <taxon>Mytilus</taxon>
    </lineage>
</organism>
<comment type="caution">
    <text evidence="2">The sequence shown here is derived from an EMBL/GenBank/DDBJ whole genome shotgun (WGS) entry which is preliminary data.</text>
</comment>
<reference evidence="2" key="1">
    <citation type="submission" date="2018-11" db="EMBL/GenBank/DDBJ databases">
        <authorList>
            <person name="Alioto T."/>
            <person name="Alioto T."/>
        </authorList>
    </citation>
    <scope>NUCLEOTIDE SEQUENCE</scope>
</reference>
<evidence type="ECO:0000313" key="3">
    <source>
        <dbReference type="Proteomes" id="UP000596742"/>
    </source>
</evidence>
<dbReference type="AlphaFoldDB" id="A0A8B6F5B3"/>
<accession>A0A8B6F5B3</accession>
<proteinExistence type="predicted"/>
<evidence type="ECO:0000259" key="1">
    <source>
        <dbReference type="Pfam" id="PF17517"/>
    </source>
</evidence>
<dbReference type="OrthoDB" id="6119196at2759"/>
<dbReference type="PANTHER" id="PTHR46534:SF1">
    <property type="entry name" value="IGGFC-BINDING PROTEIN N-TERMINAL DOMAIN-CONTAINING PROTEIN"/>
    <property type="match status" value="1"/>
</dbReference>
<protein>
    <recommendedName>
        <fullName evidence="1">IgGFc-binding protein N-terminal domain-containing protein</fullName>
    </recommendedName>
</protein>
<dbReference type="PANTHER" id="PTHR46534">
    <property type="entry name" value="IGGFC_BINDING DOMAIN-CONTAINING PROTEIN"/>
    <property type="match status" value="1"/>
</dbReference>
<dbReference type="Proteomes" id="UP000596742">
    <property type="component" value="Unassembled WGS sequence"/>
</dbReference>
<dbReference type="EMBL" id="UYJE01006318">
    <property type="protein sequence ID" value="VDI44901.1"/>
    <property type="molecule type" value="Genomic_DNA"/>
</dbReference>
<dbReference type="Pfam" id="PF17517">
    <property type="entry name" value="IgGFc_binding"/>
    <property type="match status" value="1"/>
</dbReference>
<sequence length="437" mass="48944">MSNWLKHILLFVIYLYLNLSFFRIVAASGHYGNLFAVFFMPNHQRTNTNISLEILITSPYTNYNVKISSKHNGLQLTGQANGHVIRTRVPNILHSFSKRSDNAKYHIYDTGITISSNKPIFVAAINEYSCCSGEAFSAIPVKDIGRNYIIATYPKGIKSVGVVAIEDNTSIRAKLQPGNNTMDILIKNAFEGLLFTSDDINISTGGTIESDKPIAVLSGNMNSPINLGERNFQTEMLIPTNQFAERYIVPKIANAKHIILRIVARDPFTTVYITGKNGFYKNTYKQYVNQLELPNDGYFINAQRPVMVTLYTMYERSNVTVNPFMTLLPAIDHFSSNYVITTPTTSDFTNYVTVIINSNDNVDGLRLNGGNLLFHAVDVTPVEMFRTVYKSISASLDVKDTSFTISHIDKNVKFGLLVYGYKDRSAYGYPGGFVLNK</sequence>
<feature type="domain" description="IgGFc-binding protein N-terminal" evidence="1">
    <location>
        <begin position="135"/>
        <end position="420"/>
    </location>
</feature>
<dbReference type="InterPro" id="IPR035234">
    <property type="entry name" value="IgGFc-bd_N"/>
</dbReference>
<gene>
    <name evidence="2" type="ORF">MGAL_10B005719</name>
</gene>
<evidence type="ECO:0000313" key="2">
    <source>
        <dbReference type="EMBL" id="VDI44901.1"/>
    </source>
</evidence>
<name>A0A8B6F5B3_MYTGA</name>
<keyword evidence="3" id="KW-1185">Reference proteome</keyword>